<protein>
    <recommendedName>
        <fullName evidence="4">DUF1648 domain-containing protein</fullName>
    </recommendedName>
</protein>
<keyword evidence="1" id="KW-0812">Transmembrane</keyword>
<dbReference type="EMBL" id="BSNI01000002">
    <property type="protein sequence ID" value="GLQ18248.1"/>
    <property type="molecule type" value="Genomic_DNA"/>
</dbReference>
<feature type="transmembrane region" description="Helical" evidence="1">
    <location>
        <begin position="82"/>
        <end position="109"/>
    </location>
</feature>
<dbReference type="PANTHER" id="PTHR37810:SF5">
    <property type="entry name" value="IMMUNITY PROTEIN SDPI"/>
    <property type="match status" value="1"/>
</dbReference>
<evidence type="ECO:0000313" key="3">
    <source>
        <dbReference type="Proteomes" id="UP001161405"/>
    </source>
</evidence>
<keyword evidence="3" id="KW-1185">Reference proteome</keyword>
<dbReference type="Proteomes" id="UP001161405">
    <property type="component" value="Unassembled WGS sequence"/>
</dbReference>
<reference evidence="2" key="2">
    <citation type="submission" date="2023-01" db="EMBL/GenBank/DDBJ databases">
        <title>Draft genome sequence of Maritalea porphyrae strain NBRC 107169.</title>
        <authorList>
            <person name="Sun Q."/>
            <person name="Mori K."/>
        </authorList>
    </citation>
    <scope>NUCLEOTIDE SEQUENCE</scope>
    <source>
        <strain evidence="2">NBRC 107169</strain>
    </source>
</reference>
<evidence type="ECO:0000256" key="1">
    <source>
        <dbReference type="SAM" id="Phobius"/>
    </source>
</evidence>
<dbReference type="PIRSF" id="PIRSF038959">
    <property type="entry name" value="SdpI"/>
    <property type="match status" value="1"/>
</dbReference>
<dbReference type="InterPro" id="IPR026272">
    <property type="entry name" value="SdpI"/>
</dbReference>
<name>A0ABQ5UUM2_9HYPH</name>
<feature type="transmembrane region" description="Helical" evidence="1">
    <location>
        <begin position="7"/>
        <end position="27"/>
    </location>
</feature>
<evidence type="ECO:0008006" key="4">
    <source>
        <dbReference type="Google" id="ProtNLM"/>
    </source>
</evidence>
<organism evidence="2 3">
    <name type="scientific">Maritalea porphyrae</name>
    <dbReference type="NCBI Taxonomy" id="880732"/>
    <lineage>
        <taxon>Bacteria</taxon>
        <taxon>Pseudomonadati</taxon>
        <taxon>Pseudomonadota</taxon>
        <taxon>Alphaproteobacteria</taxon>
        <taxon>Hyphomicrobiales</taxon>
        <taxon>Devosiaceae</taxon>
        <taxon>Maritalea</taxon>
    </lineage>
</organism>
<keyword evidence="1" id="KW-1133">Transmembrane helix</keyword>
<feature type="transmembrane region" description="Helical" evidence="1">
    <location>
        <begin position="163"/>
        <end position="181"/>
    </location>
</feature>
<sequence>MTRLLSPINILLILAVFALFIYGMMTIPGDQLVPVHWNIYGEVDYTIAAEWALWIGPLEVVVALGAFWLARTRLPKDEFAAGQALVTVSVSIALAAGLFVQSIVVFGAQGALFDVPQLAAVFIGLVMLILGNYLPKSQTNRFAGVRLPWTMSSESVWARTHHFAGKCFMLAGLLIVLVGLINLGGPAILLLTLGCVFLAVLATVIYSYSIRENAKVEKAN</sequence>
<feature type="transmembrane region" description="Helical" evidence="1">
    <location>
        <begin position="187"/>
        <end position="208"/>
    </location>
</feature>
<dbReference type="PANTHER" id="PTHR37810">
    <property type="entry name" value="IMMUNITY PROTEIN SDPI"/>
    <property type="match status" value="1"/>
</dbReference>
<evidence type="ECO:0000313" key="2">
    <source>
        <dbReference type="EMBL" id="GLQ18248.1"/>
    </source>
</evidence>
<dbReference type="RefSeq" id="WP_284365044.1">
    <property type="nucleotide sequence ID" value="NZ_BSNI01000002.1"/>
</dbReference>
<feature type="transmembrane region" description="Helical" evidence="1">
    <location>
        <begin position="115"/>
        <end position="134"/>
    </location>
</feature>
<accession>A0ABQ5UUM2</accession>
<comment type="caution">
    <text evidence="2">The sequence shown here is derived from an EMBL/GenBank/DDBJ whole genome shotgun (WGS) entry which is preliminary data.</text>
</comment>
<feature type="transmembrane region" description="Helical" evidence="1">
    <location>
        <begin position="51"/>
        <end position="70"/>
    </location>
</feature>
<proteinExistence type="predicted"/>
<gene>
    <name evidence="2" type="ORF">GCM10007879_24970</name>
</gene>
<reference evidence="2" key="1">
    <citation type="journal article" date="2014" name="Int. J. Syst. Evol. Microbiol.">
        <title>Complete genome of a new Firmicutes species belonging to the dominant human colonic microbiota ('Ruminococcus bicirculans') reveals two chromosomes and a selective capacity to utilize plant glucans.</title>
        <authorList>
            <consortium name="NISC Comparative Sequencing Program"/>
            <person name="Wegmann U."/>
            <person name="Louis P."/>
            <person name="Goesmann A."/>
            <person name="Henrissat B."/>
            <person name="Duncan S.H."/>
            <person name="Flint H.J."/>
        </authorList>
    </citation>
    <scope>NUCLEOTIDE SEQUENCE</scope>
    <source>
        <strain evidence="2">NBRC 107169</strain>
    </source>
</reference>
<dbReference type="InterPro" id="IPR025962">
    <property type="entry name" value="SdpI/YhfL"/>
</dbReference>
<dbReference type="Pfam" id="PF13630">
    <property type="entry name" value="SdpI"/>
    <property type="match status" value="1"/>
</dbReference>
<keyword evidence="1" id="KW-0472">Membrane</keyword>